<evidence type="ECO:0000256" key="3">
    <source>
        <dbReference type="ARBA" id="ARBA00022490"/>
    </source>
</evidence>
<keyword evidence="8 10" id="KW-0030">Aminoacyl-tRNA synthetase</keyword>
<dbReference type="InterPro" id="IPR002314">
    <property type="entry name" value="aa-tRNA-synt_IIb"/>
</dbReference>
<dbReference type="PANTHER" id="PTHR42753:SF2">
    <property type="entry name" value="PROLINE--TRNA LIGASE"/>
    <property type="match status" value="1"/>
</dbReference>
<evidence type="ECO:0000313" key="12">
    <source>
        <dbReference type="EMBL" id="BDY12101.1"/>
    </source>
</evidence>
<evidence type="ECO:0000256" key="7">
    <source>
        <dbReference type="ARBA" id="ARBA00022917"/>
    </source>
</evidence>
<dbReference type="RefSeq" id="WP_286337305.1">
    <property type="nucleotide sequence ID" value="NZ_AP027370.1"/>
</dbReference>
<dbReference type="InterPro" id="IPR044140">
    <property type="entry name" value="ProRS_anticodon_short"/>
</dbReference>
<dbReference type="InterPro" id="IPR036754">
    <property type="entry name" value="YbaK/aa-tRNA-synt-asso_dom_sf"/>
</dbReference>
<dbReference type="CDD" id="cd00779">
    <property type="entry name" value="ProRS_core_prok"/>
    <property type="match status" value="1"/>
</dbReference>
<comment type="catalytic activity">
    <reaction evidence="9 10">
        <text>tRNA(Pro) + L-proline + ATP = L-prolyl-tRNA(Pro) + AMP + diphosphate</text>
        <dbReference type="Rhea" id="RHEA:14305"/>
        <dbReference type="Rhea" id="RHEA-COMP:9700"/>
        <dbReference type="Rhea" id="RHEA-COMP:9702"/>
        <dbReference type="ChEBI" id="CHEBI:30616"/>
        <dbReference type="ChEBI" id="CHEBI:33019"/>
        <dbReference type="ChEBI" id="CHEBI:60039"/>
        <dbReference type="ChEBI" id="CHEBI:78442"/>
        <dbReference type="ChEBI" id="CHEBI:78532"/>
        <dbReference type="ChEBI" id="CHEBI:456215"/>
        <dbReference type="EC" id="6.1.1.15"/>
    </reaction>
</comment>
<dbReference type="InterPro" id="IPR023717">
    <property type="entry name" value="Pro-tRNA-Synthase_IIa_type1"/>
</dbReference>
<keyword evidence="13" id="KW-1185">Reference proteome</keyword>
<dbReference type="SUPFAM" id="SSF55681">
    <property type="entry name" value="Class II aaRS and biotin synthetases"/>
    <property type="match status" value="1"/>
</dbReference>
<comment type="domain">
    <text evidence="10">Consists of three domains: the N-terminal catalytic domain, the editing domain and the C-terminal anticodon-binding domain.</text>
</comment>
<dbReference type="NCBIfam" id="TIGR00409">
    <property type="entry name" value="proS_fam_II"/>
    <property type="match status" value="1"/>
</dbReference>
<dbReference type="InterPro" id="IPR004154">
    <property type="entry name" value="Anticodon-bd"/>
</dbReference>
<protein>
    <recommendedName>
        <fullName evidence="10">Proline--tRNA ligase</fullName>
        <ecNumber evidence="10">6.1.1.15</ecNumber>
    </recommendedName>
    <alternativeName>
        <fullName evidence="10">Prolyl-tRNA synthetase</fullName>
        <shortName evidence="10">ProRS</shortName>
    </alternativeName>
</protein>
<proteinExistence type="inferred from homology"/>
<evidence type="ECO:0000256" key="9">
    <source>
        <dbReference type="ARBA" id="ARBA00047671"/>
    </source>
</evidence>
<dbReference type="Gene3D" id="3.40.50.800">
    <property type="entry name" value="Anticodon-binding domain"/>
    <property type="match status" value="1"/>
</dbReference>
<dbReference type="PANTHER" id="PTHR42753">
    <property type="entry name" value="MITOCHONDRIAL RIBOSOME PROTEIN L39/PROLYL-TRNA LIGASE FAMILY MEMBER"/>
    <property type="match status" value="1"/>
</dbReference>
<dbReference type="InterPro" id="IPR045864">
    <property type="entry name" value="aa-tRNA-synth_II/BPL/LPL"/>
</dbReference>
<dbReference type="HAMAP" id="MF_01569">
    <property type="entry name" value="Pro_tRNA_synth_type1"/>
    <property type="match status" value="1"/>
</dbReference>
<evidence type="ECO:0000256" key="4">
    <source>
        <dbReference type="ARBA" id="ARBA00022598"/>
    </source>
</evidence>
<dbReference type="PROSITE" id="PS50862">
    <property type="entry name" value="AA_TRNA_LIGASE_II"/>
    <property type="match status" value="1"/>
</dbReference>
<dbReference type="InterPro" id="IPR036621">
    <property type="entry name" value="Anticodon-bd_dom_sf"/>
</dbReference>
<dbReference type="Pfam" id="PF03129">
    <property type="entry name" value="HGTP_anticodon"/>
    <property type="match status" value="1"/>
</dbReference>
<dbReference type="InterPro" id="IPR004500">
    <property type="entry name" value="Pro-tRNA-synth_IIa_bac-type"/>
</dbReference>
<dbReference type="EC" id="6.1.1.15" evidence="10"/>
<reference evidence="12 13" key="1">
    <citation type="submission" date="2023-03" db="EMBL/GenBank/DDBJ databases">
        <title>Description of Hydrogenimonas sp. ISO32.</title>
        <authorList>
            <person name="Mino S."/>
            <person name="Fukazawa S."/>
            <person name="Sawabe T."/>
        </authorList>
    </citation>
    <scope>NUCLEOTIDE SEQUENCE [LARGE SCALE GENOMIC DNA]</scope>
    <source>
        <strain evidence="12 13">ISO32</strain>
    </source>
</reference>
<dbReference type="InterPro" id="IPR050062">
    <property type="entry name" value="Pro-tRNA_synthetase"/>
</dbReference>
<evidence type="ECO:0000256" key="6">
    <source>
        <dbReference type="ARBA" id="ARBA00022840"/>
    </source>
</evidence>
<evidence type="ECO:0000259" key="11">
    <source>
        <dbReference type="PROSITE" id="PS50862"/>
    </source>
</evidence>
<dbReference type="Pfam" id="PF04073">
    <property type="entry name" value="tRNA_edit"/>
    <property type="match status" value="1"/>
</dbReference>
<dbReference type="Pfam" id="PF00587">
    <property type="entry name" value="tRNA-synt_2b"/>
    <property type="match status" value="1"/>
</dbReference>
<evidence type="ECO:0000256" key="8">
    <source>
        <dbReference type="ARBA" id="ARBA00023146"/>
    </source>
</evidence>
<keyword evidence="5 10" id="KW-0547">Nucleotide-binding</keyword>
<dbReference type="GO" id="GO:0016874">
    <property type="term" value="F:ligase activity"/>
    <property type="evidence" value="ECO:0007669"/>
    <property type="project" value="UniProtKB-KW"/>
</dbReference>
<dbReference type="SUPFAM" id="SSF55826">
    <property type="entry name" value="YbaK/ProRS associated domain"/>
    <property type="match status" value="1"/>
</dbReference>
<sequence>MRFSKLLIPTLKEAPKDAVLPSHIYLVRGGFIYQVASGIYDFLPLGKKVLDKVRAIIKEELDNVGCQEVQLGFVTPAELWKRSGRYEKYGSELLRFEDRKGNEFVLGPTHEEMMVELAKQFINSYKQLPMNLYQINLKFRDEARPRFGLMRGREFIMKDGYSFHADREDMVREFELMEATYRKIFTRMGLDFRVVEADSGAIGGEGSKEFMVLADSGEDTIVVCEGCDYAANIEAAKRKQPTAPAEAPEADLNRFHTPDVKTIEDLAKFFYVDPYYLVKTVAKKALYDEGKSEIVLFFLRGSDELQEVKAANSVGANELADVTEEELEAAGLVPGFMGPIELIRNAGVVEGAPPFHEERAHPNLTMVFDTGLEGAKNMICGANEKDYHIVGADLGVLKELKFADLAQTQEGDVCTKCGGRLTYTKGIEVGHIFQLGTRYSEPLKAEFLDQNGKSRPFVMGTYGIGVSRLLAAVIEQHHDEKGSIWPLSVAPFEVVVVVGNVKDDAQREAGEKIYKALKEKGIDVLLDDRAERFGFKMKDFELIGFPYAVVVGKKLSDGQVELIERTSLQKEVVALDHVVGKIAEKVK</sequence>
<accession>A0ABN6WSY2</accession>
<dbReference type="SUPFAM" id="SSF52954">
    <property type="entry name" value="Class II aaRS ABD-related"/>
    <property type="match status" value="1"/>
</dbReference>
<comment type="subunit">
    <text evidence="2 10">Homodimer.</text>
</comment>
<dbReference type="Proteomes" id="UP001321445">
    <property type="component" value="Chromosome"/>
</dbReference>
<dbReference type="InterPro" id="IPR006195">
    <property type="entry name" value="aa-tRNA-synth_II"/>
</dbReference>
<comment type="function">
    <text evidence="10">Catalyzes the attachment of proline to tRNA(Pro) in a two-step reaction: proline is first activated by ATP to form Pro-AMP and then transferred to the acceptor end of tRNA(Pro). As ProRS can inadvertently accommodate and process non-cognate amino acids such as alanine and cysteine, to avoid such errors it has two additional distinct editing activities against alanine. One activity is designated as 'pretransfer' editing and involves the tRNA(Pro)-independent hydrolysis of activated Ala-AMP. The other activity is designated 'posttransfer' editing and involves deacylation of mischarged Ala-tRNA(Pro). The misacylated Cys-tRNA(Pro) is not edited by ProRS.</text>
</comment>
<name>A0ABN6WSY2_9BACT</name>
<keyword evidence="6 10" id="KW-0067">ATP-binding</keyword>
<dbReference type="NCBIfam" id="NF006625">
    <property type="entry name" value="PRK09194.1"/>
    <property type="match status" value="1"/>
</dbReference>
<dbReference type="InterPro" id="IPR002316">
    <property type="entry name" value="Pro-tRNA-ligase_IIa"/>
</dbReference>
<keyword evidence="3 10" id="KW-0963">Cytoplasm</keyword>
<organism evidence="12 13">
    <name type="scientific">Hydrogenimonas cancrithermarum</name>
    <dbReference type="NCBI Taxonomy" id="2993563"/>
    <lineage>
        <taxon>Bacteria</taxon>
        <taxon>Pseudomonadati</taxon>
        <taxon>Campylobacterota</taxon>
        <taxon>Epsilonproteobacteria</taxon>
        <taxon>Campylobacterales</taxon>
        <taxon>Hydrogenimonadaceae</taxon>
        <taxon>Hydrogenimonas</taxon>
    </lineage>
</organism>
<dbReference type="EMBL" id="AP027370">
    <property type="protein sequence ID" value="BDY12101.1"/>
    <property type="molecule type" value="Genomic_DNA"/>
</dbReference>
<evidence type="ECO:0000256" key="2">
    <source>
        <dbReference type="ARBA" id="ARBA00011738"/>
    </source>
</evidence>
<dbReference type="CDD" id="cd04334">
    <property type="entry name" value="ProRS-INS"/>
    <property type="match status" value="1"/>
</dbReference>
<keyword evidence="4 10" id="KW-0436">Ligase</keyword>
<dbReference type="PRINTS" id="PR01046">
    <property type="entry name" value="TRNASYNTHPRO"/>
</dbReference>
<evidence type="ECO:0000256" key="5">
    <source>
        <dbReference type="ARBA" id="ARBA00022741"/>
    </source>
</evidence>
<keyword evidence="7 10" id="KW-0648">Protein biosynthesis</keyword>
<evidence type="ECO:0000313" key="13">
    <source>
        <dbReference type="Proteomes" id="UP001321445"/>
    </source>
</evidence>
<evidence type="ECO:0000256" key="1">
    <source>
        <dbReference type="ARBA" id="ARBA00004496"/>
    </source>
</evidence>
<dbReference type="Gene3D" id="3.30.930.10">
    <property type="entry name" value="Bira Bifunctional Protein, Domain 2"/>
    <property type="match status" value="2"/>
</dbReference>
<dbReference type="InterPro" id="IPR007214">
    <property type="entry name" value="YbaK/aa-tRNA-synth-assoc-dom"/>
</dbReference>
<evidence type="ECO:0000256" key="10">
    <source>
        <dbReference type="HAMAP-Rule" id="MF_01569"/>
    </source>
</evidence>
<dbReference type="InterPro" id="IPR033730">
    <property type="entry name" value="ProRS_core_prok"/>
</dbReference>
<feature type="domain" description="Aminoacyl-transfer RNA synthetases class-II family profile" evidence="11">
    <location>
        <begin position="34"/>
        <end position="486"/>
    </location>
</feature>
<comment type="similarity">
    <text evidence="10">Belongs to the class-II aminoacyl-tRNA synthetase family. ProS type 1 subfamily.</text>
</comment>
<comment type="subcellular location">
    <subcellularLocation>
        <location evidence="1 10">Cytoplasm</location>
    </subcellularLocation>
</comment>
<dbReference type="CDD" id="cd00861">
    <property type="entry name" value="ProRS_anticodon_short"/>
    <property type="match status" value="1"/>
</dbReference>
<gene>
    <name evidence="10 12" type="primary">proS</name>
    <name evidence="12" type="ORF">HCR_04130</name>
</gene>